<feature type="transmembrane region" description="Helical" evidence="2">
    <location>
        <begin position="118"/>
        <end position="142"/>
    </location>
</feature>
<comment type="caution">
    <text evidence="3">The sequence shown here is derived from an EMBL/GenBank/DDBJ whole genome shotgun (WGS) entry which is preliminary data.</text>
</comment>
<feature type="compositionally biased region" description="Pro residues" evidence="1">
    <location>
        <begin position="1"/>
        <end position="11"/>
    </location>
</feature>
<dbReference type="AlphaFoldDB" id="E2SEI5"/>
<gene>
    <name evidence="3" type="ORF">HMPREF0063_12444</name>
</gene>
<evidence type="ECO:0000313" key="3">
    <source>
        <dbReference type="EMBL" id="EFQ82282.1"/>
    </source>
</evidence>
<accession>E2SEI5</accession>
<protein>
    <recommendedName>
        <fullName evidence="5">DUF4190 domain-containing protein</fullName>
    </recommendedName>
</protein>
<proteinExistence type="predicted"/>
<dbReference type="STRING" id="585531.HMPREF0063_12444"/>
<sequence length="151" mass="15537">MSDPTQPPSDPYRPQAPYQPQAPYGQVPPPGPYGQAPYGQAPPGFPYAQVPPAAPRHPNATTAMVLGIVALVGGFMCALPLLMGPVAWVMGGRAVREIDASPTPLAGRGEATAGRITGIVATVLLVLGLLLVVAFVTLFAIAGTSSEFDFS</sequence>
<name>E2SEI5_9ACTN</name>
<dbReference type="HOGENOM" id="CLU_126534_2_0_11"/>
<reference evidence="3" key="1">
    <citation type="submission" date="2010-08" db="EMBL/GenBank/DDBJ databases">
        <authorList>
            <person name="Muzny D."/>
            <person name="Qin X."/>
            <person name="Buhay C."/>
            <person name="Dugan-Rocha S."/>
            <person name="Ding Y."/>
            <person name="Chen G."/>
            <person name="Hawes A."/>
            <person name="Holder M."/>
            <person name="Jhangiani S."/>
            <person name="Johnson A."/>
            <person name="Khan Z."/>
            <person name="Li Z."/>
            <person name="Liu W."/>
            <person name="Liu X."/>
            <person name="Perez L."/>
            <person name="Shen H."/>
            <person name="Wang Q."/>
            <person name="Watt J."/>
            <person name="Xi L."/>
            <person name="Xin Y."/>
            <person name="Zhou J."/>
            <person name="Deng J."/>
            <person name="Jiang H."/>
            <person name="Liu Y."/>
            <person name="Qu J."/>
            <person name="Song X.-Z."/>
            <person name="Zhang L."/>
            <person name="Villasana D."/>
            <person name="Johnson A."/>
            <person name="Liu J."/>
            <person name="Liyanage D."/>
            <person name="Lorensuhewa L."/>
            <person name="Robinson T."/>
            <person name="Song A."/>
            <person name="Song B.-B."/>
            <person name="Dinh H."/>
            <person name="Thornton R."/>
            <person name="Coyle M."/>
            <person name="Francisco L."/>
            <person name="Jackson L."/>
            <person name="Javaid M."/>
            <person name="Korchina V."/>
            <person name="Kovar C."/>
            <person name="Mata R."/>
            <person name="Mathew T."/>
            <person name="Ngo R."/>
            <person name="Nguyen L."/>
            <person name="Nguyen N."/>
            <person name="Okwuonu G."/>
            <person name="Ongeri F."/>
            <person name="Pham C."/>
            <person name="Simmons D."/>
            <person name="Wilczek-Boney K."/>
            <person name="Hale W."/>
            <person name="Jakkamsetti A."/>
            <person name="Pham P."/>
            <person name="Ruth R."/>
            <person name="San Lucas F."/>
            <person name="Warren J."/>
            <person name="Zhang J."/>
            <person name="Zhao Z."/>
            <person name="Zhou C."/>
            <person name="Zhu D."/>
            <person name="Lee S."/>
            <person name="Bess C."/>
            <person name="Blankenburg K."/>
            <person name="Forbes L."/>
            <person name="Fu Q."/>
            <person name="Gubbala S."/>
            <person name="Hirani K."/>
            <person name="Jayaseelan J.C."/>
            <person name="Lara F."/>
            <person name="Munidasa M."/>
            <person name="Palculict T."/>
            <person name="Patil S."/>
            <person name="Pu L.-L."/>
            <person name="Saada N."/>
            <person name="Tang L."/>
            <person name="Weissenberger G."/>
            <person name="Zhu Y."/>
            <person name="Hemphill L."/>
            <person name="Shang Y."/>
            <person name="Youmans B."/>
            <person name="Ayvaz T."/>
            <person name="Ross M."/>
            <person name="Santibanez J."/>
            <person name="Aqrawi P."/>
            <person name="Gross S."/>
            <person name="Joshi V."/>
            <person name="Fowler G."/>
            <person name="Nazareth L."/>
            <person name="Reid J."/>
            <person name="Worley K."/>
            <person name="Petrosino J."/>
            <person name="Highlander S."/>
            <person name="Gibbs R."/>
        </authorList>
    </citation>
    <scope>NUCLEOTIDE SEQUENCE [LARGE SCALE GENOMIC DNA]</scope>
    <source>
        <strain evidence="3">DSM 15272</strain>
    </source>
</reference>
<feature type="compositionally biased region" description="Low complexity" evidence="1">
    <location>
        <begin position="12"/>
        <end position="25"/>
    </location>
</feature>
<dbReference type="Proteomes" id="UP000003111">
    <property type="component" value="Unassembled WGS sequence"/>
</dbReference>
<evidence type="ECO:0000256" key="1">
    <source>
        <dbReference type="SAM" id="MobiDB-lite"/>
    </source>
</evidence>
<organism evidence="3 4">
    <name type="scientific">Aeromicrobium marinum DSM 15272</name>
    <dbReference type="NCBI Taxonomy" id="585531"/>
    <lineage>
        <taxon>Bacteria</taxon>
        <taxon>Bacillati</taxon>
        <taxon>Actinomycetota</taxon>
        <taxon>Actinomycetes</taxon>
        <taxon>Propionibacteriales</taxon>
        <taxon>Nocardioidaceae</taxon>
        <taxon>Aeromicrobium</taxon>
    </lineage>
</organism>
<feature type="region of interest" description="Disordered" evidence="1">
    <location>
        <begin position="1"/>
        <end position="38"/>
    </location>
</feature>
<evidence type="ECO:0008006" key="5">
    <source>
        <dbReference type="Google" id="ProtNLM"/>
    </source>
</evidence>
<keyword evidence="2" id="KW-0812">Transmembrane</keyword>
<keyword evidence="4" id="KW-1185">Reference proteome</keyword>
<evidence type="ECO:0000313" key="4">
    <source>
        <dbReference type="Proteomes" id="UP000003111"/>
    </source>
</evidence>
<feature type="transmembrane region" description="Helical" evidence="2">
    <location>
        <begin position="63"/>
        <end position="83"/>
    </location>
</feature>
<dbReference type="RefSeq" id="WP_007078672.1">
    <property type="nucleotide sequence ID" value="NZ_CM001024.1"/>
</dbReference>
<keyword evidence="2" id="KW-0472">Membrane</keyword>
<dbReference type="eggNOG" id="ENOG5033A46">
    <property type="taxonomic scope" value="Bacteria"/>
</dbReference>
<keyword evidence="2" id="KW-1133">Transmembrane helix</keyword>
<dbReference type="EMBL" id="ACLF03000008">
    <property type="protein sequence ID" value="EFQ82282.1"/>
    <property type="molecule type" value="Genomic_DNA"/>
</dbReference>
<evidence type="ECO:0000256" key="2">
    <source>
        <dbReference type="SAM" id="Phobius"/>
    </source>
</evidence>